<dbReference type="AlphaFoldDB" id="A0AA88EI10"/>
<keyword evidence="2" id="KW-1185">Reference proteome</keyword>
<dbReference type="EMBL" id="BTGU01018677">
    <property type="protein sequence ID" value="GMN74488.1"/>
    <property type="molecule type" value="Genomic_DNA"/>
</dbReference>
<protein>
    <submittedName>
        <fullName evidence="1">Uncharacterized protein</fullName>
    </submittedName>
</protein>
<organism evidence="1 2">
    <name type="scientific">Ficus carica</name>
    <name type="common">Common fig</name>
    <dbReference type="NCBI Taxonomy" id="3494"/>
    <lineage>
        <taxon>Eukaryota</taxon>
        <taxon>Viridiplantae</taxon>
        <taxon>Streptophyta</taxon>
        <taxon>Embryophyta</taxon>
        <taxon>Tracheophyta</taxon>
        <taxon>Spermatophyta</taxon>
        <taxon>Magnoliopsida</taxon>
        <taxon>eudicotyledons</taxon>
        <taxon>Gunneridae</taxon>
        <taxon>Pentapetalae</taxon>
        <taxon>rosids</taxon>
        <taxon>fabids</taxon>
        <taxon>Rosales</taxon>
        <taxon>Moraceae</taxon>
        <taxon>Ficeae</taxon>
        <taxon>Ficus</taxon>
    </lineage>
</organism>
<evidence type="ECO:0000313" key="1">
    <source>
        <dbReference type="EMBL" id="GMN74488.1"/>
    </source>
</evidence>
<reference evidence="1" key="1">
    <citation type="submission" date="2023-07" db="EMBL/GenBank/DDBJ databases">
        <title>draft genome sequence of fig (Ficus carica).</title>
        <authorList>
            <person name="Takahashi T."/>
            <person name="Nishimura K."/>
        </authorList>
    </citation>
    <scope>NUCLEOTIDE SEQUENCE</scope>
</reference>
<comment type="caution">
    <text evidence="1">The sequence shown here is derived from an EMBL/GenBank/DDBJ whole genome shotgun (WGS) entry which is preliminary data.</text>
</comment>
<sequence>SHSLTFPNIVTPTPPLPIPSSSPLEFLRPRLKPPPPHLLSSALAFLRSCLKLTACDRISDP</sequence>
<evidence type="ECO:0000313" key="2">
    <source>
        <dbReference type="Proteomes" id="UP001187192"/>
    </source>
</evidence>
<proteinExistence type="predicted"/>
<name>A0AA88EI10_FICCA</name>
<dbReference type="Proteomes" id="UP001187192">
    <property type="component" value="Unassembled WGS sequence"/>
</dbReference>
<accession>A0AA88EI10</accession>
<feature type="non-terminal residue" evidence="1">
    <location>
        <position position="1"/>
    </location>
</feature>
<gene>
    <name evidence="1" type="ORF">TIFTF001_055808</name>
</gene>